<dbReference type="EMBL" id="JABEYC010000919">
    <property type="protein sequence ID" value="KAF4972376.1"/>
    <property type="molecule type" value="Genomic_DNA"/>
</dbReference>
<evidence type="ECO:0000259" key="3">
    <source>
        <dbReference type="PROSITE" id="PS50157"/>
    </source>
</evidence>
<dbReference type="AlphaFoldDB" id="A0A8H4XFK1"/>
<evidence type="ECO:0000313" key="5">
    <source>
        <dbReference type="Proteomes" id="UP000635477"/>
    </source>
</evidence>
<dbReference type="GO" id="GO:0008270">
    <property type="term" value="F:zinc ion binding"/>
    <property type="evidence" value="ECO:0007669"/>
    <property type="project" value="UniProtKB-KW"/>
</dbReference>
<dbReference type="Proteomes" id="UP000635477">
    <property type="component" value="Unassembled WGS sequence"/>
</dbReference>
<dbReference type="PANTHER" id="PTHR38166">
    <property type="entry name" value="C2H2-TYPE DOMAIN-CONTAINING PROTEIN-RELATED"/>
    <property type="match status" value="1"/>
</dbReference>
<keyword evidence="1" id="KW-0863">Zinc-finger</keyword>
<feature type="region of interest" description="Disordered" evidence="2">
    <location>
        <begin position="58"/>
        <end position="136"/>
    </location>
</feature>
<feature type="compositionally biased region" description="Polar residues" evidence="2">
    <location>
        <begin position="228"/>
        <end position="238"/>
    </location>
</feature>
<feature type="region of interest" description="Disordered" evidence="2">
    <location>
        <begin position="211"/>
        <end position="279"/>
    </location>
</feature>
<reference evidence="4" key="2">
    <citation type="submission" date="2020-05" db="EMBL/GenBank/DDBJ databases">
        <authorList>
            <person name="Kim H.-S."/>
            <person name="Proctor R.H."/>
            <person name="Brown D.W."/>
        </authorList>
    </citation>
    <scope>NUCLEOTIDE SEQUENCE</scope>
    <source>
        <strain evidence="4">NRRL 22465</strain>
    </source>
</reference>
<sequence length="583" mass="65414">MPTHPPRTSALILSDAAFSPTLKRFPGKNRILAKFLNFKFSFDTSLIDRRLGYRRSDMPQASEEPVFVKRTKPSSASPEPSSSRKPSHKHSTGGSRKSRSTEDQEESGQDRRGSTASHDTRSGQANPPATRRRSQVVDECARLLSVPLPQSAGRKAADSKKPDVKLTTPSAAYLDYRINQELCRRKKLIVDNLMSAISECFERKLGALEEGCGPGSGPRPSSGAVQAGKQTSRSAGQKRSNRHSSRDESENDNDSDEGFRKKKEIKRAKTTKDDTRPRFACPYHQYDPKKFRTKRTCCGPGWPELSRLKEHLERTHMLPKFQCNRCCRRFKEEDELKQHQRETTPCPVKDPNKIQRDLADGYGDEKVKKLRTRSKKTPEDKWREWYCILFDLASDSPNVPSPYYDNCLSKAGPSVINLEDISGYRDWWSNQAEPAIRQRVKQKVDKAFMNYAPHVKSDVSDMLQDLPRWIADIFPLPGLTSEETSNAVEASGDLDFLESCDDSFDMDAMGDDYFGSSGAGYSDLLGPSDVFISSESSDCSDPYQAGDSSATSVQDDAVYQYCDSKAGLMQTSLDMNYPSNGFT</sequence>
<keyword evidence="1" id="KW-0862">Zinc</keyword>
<name>A0A8H4XFK1_9HYPO</name>
<comment type="caution">
    <text evidence="4">The sequence shown here is derived from an EMBL/GenBank/DDBJ whole genome shotgun (WGS) entry which is preliminary data.</text>
</comment>
<keyword evidence="5" id="KW-1185">Reference proteome</keyword>
<proteinExistence type="predicted"/>
<dbReference type="PANTHER" id="PTHR38166:SF1">
    <property type="entry name" value="C2H2-TYPE DOMAIN-CONTAINING PROTEIN"/>
    <property type="match status" value="1"/>
</dbReference>
<evidence type="ECO:0000256" key="2">
    <source>
        <dbReference type="SAM" id="MobiDB-lite"/>
    </source>
</evidence>
<reference evidence="4" key="1">
    <citation type="journal article" date="2020" name="BMC Genomics">
        <title>Correction to: Identification and distribution of gene clusters required for synthesis of sphingolipid metabolism inhibitors in diverse species of the filamentous fungus Fusarium.</title>
        <authorList>
            <person name="Kim H.S."/>
            <person name="Lohmar J.M."/>
            <person name="Busman M."/>
            <person name="Brown D.W."/>
            <person name="Naumann T.A."/>
            <person name="Divon H.H."/>
            <person name="Lysoe E."/>
            <person name="Uhlig S."/>
            <person name="Proctor R.H."/>
        </authorList>
    </citation>
    <scope>NUCLEOTIDE SEQUENCE</scope>
    <source>
        <strain evidence="4">NRRL 22465</strain>
    </source>
</reference>
<accession>A0A8H4XFK1</accession>
<protein>
    <recommendedName>
        <fullName evidence="3">C2H2-type domain-containing protein</fullName>
    </recommendedName>
</protein>
<dbReference type="PROSITE" id="PS50157">
    <property type="entry name" value="ZINC_FINGER_C2H2_2"/>
    <property type="match status" value="1"/>
</dbReference>
<keyword evidence="1" id="KW-0479">Metal-binding</keyword>
<gene>
    <name evidence="4" type="ORF">FZEAL_9605</name>
</gene>
<feature type="domain" description="C2H2-type" evidence="3">
    <location>
        <begin position="321"/>
        <end position="341"/>
    </location>
</feature>
<dbReference type="OrthoDB" id="4161727at2759"/>
<evidence type="ECO:0000313" key="4">
    <source>
        <dbReference type="EMBL" id="KAF4972376.1"/>
    </source>
</evidence>
<organism evidence="4 5">
    <name type="scientific">Fusarium zealandicum</name>
    <dbReference type="NCBI Taxonomy" id="1053134"/>
    <lineage>
        <taxon>Eukaryota</taxon>
        <taxon>Fungi</taxon>
        <taxon>Dikarya</taxon>
        <taxon>Ascomycota</taxon>
        <taxon>Pezizomycotina</taxon>
        <taxon>Sordariomycetes</taxon>
        <taxon>Hypocreomycetidae</taxon>
        <taxon>Hypocreales</taxon>
        <taxon>Nectriaceae</taxon>
        <taxon>Fusarium</taxon>
        <taxon>Fusarium staphyleae species complex</taxon>
    </lineage>
</organism>
<dbReference type="InterPro" id="IPR013087">
    <property type="entry name" value="Znf_C2H2_type"/>
</dbReference>
<feature type="compositionally biased region" description="Low complexity" evidence="2">
    <location>
        <begin position="73"/>
        <end position="84"/>
    </location>
</feature>
<feature type="compositionally biased region" description="Basic residues" evidence="2">
    <location>
        <begin position="260"/>
        <end position="269"/>
    </location>
</feature>
<evidence type="ECO:0000256" key="1">
    <source>
        <dbReference type="PROSITE-ProRule" id="PRU00042"/>
    </source>
</evidence>
<feature type="compositionally biased region" description="Basic and acidic residues" evidence="2">
    <location>
        <begin position="108"/>
        <end position="121"/>
    </location>
</feature>